<protein>
    <submittedName>
        <fullName evidence="1">Uncharacterized protein</fullName>
    </submittedName>
</protein>
<dbReference type="OrthoDB" id="5949854at2759"/>
<name>A0A8K0CB51_IGNLU</name>
<comment type="caution">
    <text evidence="1">The sequence shown here is derived from an EMBL/GenBank/DDBJ whole genome shotgun (WGS) entry which is preliminary data.</text>
</comment>
<keyword evidence="2" id="KW-1185">Reference proteome</keyword>
<evidence type="ECO:0000313" key="2">
    <source>
        <dbReference type="Proteomes" id="UP000801492"/>
    </source>
</evidence>
<organism evidence="1 2">
    <name type="scientific">Ignelater luminosus</name>
    <name type="common">Cucubano</name>
    <name type="synonym">Pyrophorus luminosus</name>
    <dbReference type="NCBI Taxonomy" id="2038154"/>
    <lineage>
        <taxon>Eukaryota</taxon>
        <taxon>Metazoa</taxon>
        <taxon>Ecdysozoa</taxon>
        <taxon>Arthropoda</taxon>
        <taxon>Hexapoda</taxon>
        <taxon>Insecta</taxon>
        <taxon>Pterygota</taxon>
        <taxon>Neoptera</taxon>
        <taxon>Endopterygota</taxon>
        <taxon>Coleoptera</taxon>
        <taxon>Polyphaga</taxon>
        <taxon>Elateriformia</taxon>
        <taxon>Elateroidea</taxon>
        <taxon>Elateridae</taxon>
        <taxon>Agrypninae</taxon>
        <taxon>Pyrophorini</taxon>
        <taxon>Ignelater</taxon>
    </lineage>
</organism>
<reference evidence="1" key="1">
    <citation type="submission" date="2019-08" db="EMBL/GenBank/DDBJ databases">
        <title>The genome of the North American firefly Photinus pyralis.</title>
        <authorList>
            <consortium name="Photinus pyralis genome working group"/>
            <person name="Fallon T.R."/>
            <person name="Sander Lower S.E."/>
            <person name="Weng J.-K."/>
        </authorList>
    </citation>
    <scope>NUCLEOTIDE SEQUENCE</scope>
    <source>
        <strain evidence="1">TRF0915ILg1</strain>
        <tissue evidence="1">Whole body</tissue>
    </source>
</reference>
<dbReference type="AlphaFoldDB" id="A0A8K0CB51"/>
<accession>A0A8K0CB51</accession>
<dbReference type="Proteomes" id="UP000801492">
    <property type="component" value="Unassembled WGS sequence"/>
</dbReference>
<evidence type="ECO:0000313" key="1">
    <source>
        <dbReference type="EMBL" id="KAF2881343.1"/>
    </source>
</evidence>
<proteinExistence type="predicted"/>
<sequence>MKRFDEQWEELKPTFRMLQYMRMIREVHEHRKKVVFSKHQNVNRIESLGRELYEAFRLPDFLMDQSCSWVHPKGSKEILALFEGVSTQYKICDTTDISNINMKQLLSLSLTTYFADKMSRQEISKKNALLHGVLTLDCLKSSQEDADTKILLHAINAKDRSSDRLLVFAQDTDIFALLVRRYPRLPELTFFVPSFL</sequence>
<dbReference type="EMBL" id="VTPC01090752">
    <property type="protein sequence ID" value="KAF2881343.1"/>
    <property type="molecule type" value="Genomic_DNA"/>
</dbReference>
<gene>
    <name evidence="1" type="ORF">ILUMI_24830</name>
</gene>